<name>A0A0L7LA31_OPEBR</name>
<dbReference type="GO" id="GO:0005783">
    <property type="term" value="C:endoplasmic reticulum"/>
    <property type="evidence" value="ECO:0007669"/>
    <property type="project" value="UniProtKB-SubCell"/>
</dbReference>
<comment type="similarity">
    <text evidence="8">Belongs to the glycosyltransferase 68 family.</text>
</comment>
<keyword evidence="7" id="KW-0119">Carbohydrate metabolism</keyword>
<evidence type="ECO:0000256" key="11">
    <source>
        <dbReference type="ARBA" id="ARBA00047273"/>
    </source>
</evidence>
<dbReference type="Pfam" id="PF10250">
    <property type="entry name" value="O-FucT"/>
    <property type="match status" value="1"/>
</dbReference>
<dbReference type="Gene3D" id="3.40.50.11340">
    <property type="match status" value="1"/>
</dbReference>
<dbReference type="EC" id="2.4.1.221" evidence="3"/>
<dbReference type="GO" id="GO:0046922">
    <property type="term" value="F:peptide-O-fucosyltransferase activity"/>
    <property type="evidence" value="ECO:0007669"/>
    <property type="project" value="UniProtKB-EC"/>
</dbReference>
<dbReference type="PANTHER" id="PTHR13398">
    <property type="entry name" value="GDP-FUCOSE PROTEIN O-FUCOSYLTRANSFERASE 2"/>
    <property type="match status" value="1"/>
</dbReference>
<accession>A0A0L7LA31</accession>
<evidence type="ECO:0000256" key="6">
    <source>
        <dbReference type="ARBA" id="ARBA00023253"/>
    </source>
</evidence>
<evidence type="ECO:0000256" key="12">
    <source>
        <dbReference type="ARBA" id="ARBA00048647"/>
    </source>
</evidence>
<comment type="pathway">
    <text evidence="2">Protein modification; protein glycosylation.</text>
</comment>
<dbReference type="STRING" id="104452.A0A0L7LA31"/>
<evidence type="ECO:0000256" key="7">
    <source>
        <dbReference type="ARBA" id="ARBA00023277"/>
    </source>
</evidence>
<evidence type="ECO:0000256" key="4">
    <source>
        <dbReference type="ARBA" id="ARBA00022679"/>
    </source>
</evidence>
<dbReference type="InterPro" id="IPR045130">
    <property type="entry name" value="OFUT2-like"/>
</dbReference>
<dbReference type="InterPro" id="IPR019378">
    <property type="entry name" value="GDP-Fuc_O-FucTrfase"/>
</dbReference>
<comment type="catalytic activity">
    <reaction evidence="11">
        <text>L-threonyl-[protein] + GDP-beta-L-fucose = 3-O-(alpha-L-fucosyl)-L-threonyl-[protein] + GDP + H(+)</text>
        <dbReference type="Rhea" id="RHEA:70491"/>
        <dbReference type="Rhea" id="RHEA-COMP:11060"/>
        <dbReference type="Rhea" id="RHEA-COMP:17915"/>
        <dbReference type="ChEBI" id="CHEBI:15378"/>
        <dbReference type="ChEBI" id="CHEBI:30013"/>
        <dbReference type="ChEBI" id="CHEBI:57273"/>
        <dbReference type="ChEBI" id="CHEBI:58189"/>
        <dbReference type="ChEBI" id="CHEBI:189631"/>
        <dbReference type="EC" id="2.4.1.221"/>
    </reaction>
    <physiologicalReaction direction="left-to-right" evidence="11">
        <dbReference type="Rhea" id="RHEA:70492"/>
    </physiologicalReaction>
</comment>
<evidence type="ECO:0000256" key="9">
    <source>
        <dbReference type="ARBA" id="ARBA00026232"/>
    </source>
</evidence>
<keyword evidence="6" id="KW-0294">Fucose metabolism</keyword>
<dbReference type="GO" id="GO:0006004">
    <property type="term" value="P:fucose metabolic process"/>
    <property type="evidence" value="ECO:0007669"/>
    <property type="project" value="UniProtKB-KW"/>
</dbReference>
<keyword evidence="5" id="KW-0256">Endoplasmic reticulum</keyword>
<dbReference type="PANTHER" id="PTHR13398:SF0">
    <property type="entry name" value="GDP-FUCOSE PROTEIN O-FUCOSYLTRANSFERASE 2"/>
    <property type="match status" value="1"/>
</dbReference>
<evidence type="ECO:0000256" key="8">
    <source>
        <dbReference type="ARBA" id="ARBA00025803"/>
    </source>
</evidence>
<comment type="caution">
    <text evidence="13">The sequence shown here is derived from an EMBL/GenBank/DDBJ whole genome shotgun (WGS) entry which is preliminary data.</text>
</comment>
<evidence type="ECO:0000256" key="5">
    <source>
        <dbReference type="ARBA" id="ARBA00022824"/>
    </source>
</evidence>
<keyword evidence="4 13" id="KW-0808">Transferase</keyword>
<reference evidence="13 14" key="1">
    <citation type="journal article" date="2015" name="Genome Biol. Evol.">
        <title>The genome of winter moth (Operophtera brumata) provides a genomic perspective on sexual dimorphism and phenology.</title>
        <authorList>
            <person name="Derks M.F."/>
            <person name="Smit S."/>
            <person name="Salis L."/>
            <person name="Schijlen E."/>
            <person name="Bossers A."/>
            <person name="Mateman C."/>
            <person name="Pijl A.S."/>
            <person name="de Ridder D."/>
            <person name="Groenen M.A."/>
            <person name="Visser M.E."/>
            <person name="Megens H.J."/>
        </authorList>
    </citation>
    <scope>NUCLEOTIDE SEQUENCE [LARGE SCALE GENOMIC DNA]</scope>
    <source>
        <strain evidence="13">WM2013NL</strain>
        <tissue evidence="13">Head and thorax</tissue>
    </source>
</reference>
<dbReference type="EMBL" id="JTDY01002004">
    <property type="protein sequence ID" value="KOB72353.1"/>
    <property type="molecule type" value="Genomic_DNA"/>
</dbReference>
<evidence type="ECO:0000313" key="13">
    <source>
        <dbReference type="EMBL" id="KOB72353.1"/>
    </source>
</evidence>
<evidence type="ECO:0000256" key="2">
    <source>
        <dbReference type="ARBA" id="ARBA00004922"/>
    </source>
</evidence>
<proteinExistence type="inferred from homology"/>
<comment type="catalytic activity">
    <reaction evidence="12">
        <text>L-seryl-[protein] + GDP-beta-L-fucose = 3-O-(alpha-L-fucosyl)-L-seryl-[protein] + GDP + H(+)</text>
        <dbReference type="Rhea" id="RHEA:63644"/>
        <dbReference type="Rhea" id="RHEA-COMP:9863"/>
        <dbReference type="Rhea" id="RHEA-COMP:17914"/>
        <dbReference type="ChEBI" id="CHEBI:15378"/>
        <dbReference type="ChEBI" id="CHEBI:29999"/>
        <dbReference type="ChEBI" id="CHEBI:57273"/>
        <dbReference type="ChEBI" id="CHEBI:58189"/>
        <dbReference type="ChEBI" id="CHEBI:189632"/>
        <dbReference type="EC" id="2.4.1.221"/>
    </reaction>
    <physiologicalReaction direction="left-to-right" evidence="12">
        <dbReference type="Rhea" id="RHEA:63645"/>
    </physiologicalReaction>
</comment>
<evidence type="ECO:0000256" key="1">
    <source>
        <dbReference type="ARBA" id="ARBA00004240"/>
    </source>
</evidence>
<evidence type="ECO:0000313" key="14">
    <source>
        <dbReference type="Proteomes" id="UP000037510"/>
    </source>
</evidence>
<evidence type="ECO:0000256" key="10">
    <source>
        <dbReference type="ARBA" id="ARBA00033083"/>
    </source>
</evidence>
<sequence length="228" mass="26689">MYEVFAETSSKVLEIDTLYILQNYADAFENGVFEDKWDVVGPCEYDGYFWGYNNVTAKEIICVRYQGKISKLWELFATHLSDKKVMIAHGEIPLHDTYGSKSFWDCRRSMKFNNNLIKAAENYISEHLKCNTRKCPNYVSIHWRRQDFARYRPKDVPSITGTAMQIEKSIRKVLLTTKKVFIASDAPSSELNELETKLRKLGLTAYFYVQNEEVADEYNDGFRRNESY</sequence>
<organism evidence="13 14">
    <name type="scientific">Operophtera brumata</name>
    <name type="common">Winter moth</name>
    <name type="synonym">Phalaena brumata</name>
    <dbReference type="NCBI Taxonomy" id="104452"/>
    <lineage>
        <taxon>Eukaryota</taxon>
        <taxon>Metazoa</taxon>
        <taxon>Ecdysozoa</taxon>
        <taxon>Arthropoda</taxon>
        <taxon>Hexapoda</taxon>
        <taxon>Insecta</taxon>
        <taxon>Pterygota</taxon>
        <taxon>Neoptera</taxon>
        <taxon>Endopterygota</taxon>
        <taxon>Lepidoptera</taxon>
        <taxon>Glossata</taxon>
        <taxon>Ditrysia</taxon>
        <taxon>Geometroidea</taxon>
        <taxon>Geometridae</taxon>
        <taxon>Larentiinae</taxon>
        <taxon>Operophtera</taxon>
    </lineage>
</organism>
<dbReference type="AlphaFoldDB" id="A0A0L7LA31"/>
<keyword evidence="14" id="KW-1185">Reference proteome</keyword>
<dbReference type="Proteomes" id="UP000037510">
    <property type="component" value="Unassembled WGS sequence"/>
</dbReference>
<keyword evidence="13" id="KW-0328">Glycosyltransferase</keyword>
<comment type="subcellular location">
    <subcellularLocation>
        <location evidence="1">Endoplasmic reticulum</location>
    </subcellularLocation>
</comment>
<gene>
    <name evidence="13" type="ORF">OBRU01_12722</name>
</gene>
<evidence type="ECO:0000256" key="3">
    <source>
        <dbReference type="ARBA" id="ARBA00012196"/>
    </source>
</evidence>
<protein>
    <recommendedName>
        <fullName evidence="9">GDP-fucose protein O-fucosyltransferase 2</fullName>
        <ecNumber evidence="3">2.4.1.221</ecNumber>
    </recommendedName>
    <alternativeName>
        <fullName evidence="10">Peptide-O-fucosyltransferase 2</fullName>
    </alternativeName>
</protein>